<dbReference type="GO" id="GO:0051287">
    <property type="term" value="F:NAD binding"/>
    <property type="evidence" value="ECO:0007669"/>
    <property type="project" value="UniProtKB-UniRule"/>
</dbReference>
<dbReference type="AlphaFoldDB" id="A0A0G9MPT0"/>
<dbReference type="Gene3D" id="3.40.50.720">
    <property type="entry name" value="NAD(P)-binding Rossmann-like Domain"/>
    <property type="match status" value="1"/>
</dbReference>
<organism evidence="5 6">
    <name type="scientific">Aurantiacibacter gangjinensis</name>
    <dbReference type="NCBI Taxonomy" id="502682"/>
    <lineage>
        <taxon>Bacteria</taxon>
        <taxon>Pseudomonadati</taxon>
        <taxon>Pseudomonadota</taxon>
        <taxon>Alphaproteobacteria</taxon>
        <taxon>Sphingomonadales</taxon>
        <taxon>Erythrobacteraceae</taxon>
        <taxon>Aurantiacibacter</taxon>
    </lineage>
</organism>
<reference evidence="5 6" key="1">
    <citation type="submission" date="2015-04" db="EMBL/GenBank/DDBJ databases">
        <title>The draft genome sequence of Erythrobacr gangjinensis K7-2.</title>
        <authorList>
            <person name="Zhuang L."/>
            <person name="Liu Y."/>
            <person name="Shao Z."/>
        </authorList>
    </citation>
    <scope>NUCLEOTIDE SEQUENCE [LARGE SCALE GENOMIC DNA]</scope>
    <source>
        <strain evidence="5 6">K7-2</strain>
    </source>
</reference>
<evidence type="ECO:0000256" key="2">
    <source>
        <dbReference type="ARBA" id="ARBA00023002"/>
    </source>
</evidence>
<name>A0A0G9MPT0_9SPHN</name>
<dbReference type="PANTHER" id="PTHR42879:SF2">
    <property type="entry name" value="3-OXOACYL-[ACYL-CARRIER-PROTEIN] REDUCTASE FABG"/>
    <property type="match status" value="1"/>
</dbReference>
<dbReference type="InterPro" id="IPR057326">
    <property type="entry name" value="KR_dom"/>
</dbReference>
<comment type="similarity">
    <text evidence="1 3">Belongs to the short-chain dehydrogenases/reductases (SDR) family.</text>
</comment>
<dbReference type="PRINTS" id="PR00081">
    <property type="entry name" value="GDHRDH"/>
</dbReference>
<dbReference type="GO" id="GO:0006633">
    <property type="term" value="P:fatty acid biosynthetic process"/>
    <property type="evidence" value="ECO:0007669"/>
    <property type="project" value="UniProtKB-UniPathway"/>
</dbReference>
<comment type="function">
    <text evidence="3">Catalyzes the NADPH-dependent reduction of beta-ketoacyl-ACP substrates to beta-hydroxyacyl-ACP products, the first reductive step in the elongation cycle of fatty acid biosynthesis.</text>
</comment>
<dbReference type="NCBIfam" id="NF009466">
    <property type="entry name" value="PRK12826.1-2"/>
    <property type="match status" value="1"/>
</dbReference>
<dbReference type="GO" id="GO:0004316">
    <property type="term" value="F:3-oxoacyl-[acyl-carrier-protein] reductase (NADPH) activity"/>
    <property type="evidence" value="ECO:0007669"/>
    <property type="project" value="UniProtKB-UniRule"/>
</dbReference>
<dbReference type="InterPro" id="IPR020904">
    <property type="entry name" value="Sc_DH/Rdtase_CS"/>
</dbReference>
<dbReference type="UniPathway" id="UPA00094"/>
<dbReference type="InterPro" id="IPR036291">
    <property type="entry name" value="NAD(P)-bd_dom_sf"/>
</dbReference>
<dbReference type="InterPro" id="IPR011284">
    <property type="entry name" value="3oxo_ACP_reduc"/>
</dbReference>
<evidence type="ECO:0000256" key="1">
    <source>
        <dbReference type="ARBA" id="ARBA00006484"/>
    </source>
</evidence>
<dbReference type="PROSITE" id="PS00061">
    <property type="entry name" value="ADH_SHORT"/>
    <property type="match status" value="1"/>
</dbReference>
<dbReference type="PANTHER" id="PTHR42879">
    <property type="entry name" value="3-OXOACYL-(ACYL-CARRIER-PROTEIN) REDUCTASE"/>
    <property type="match status" value="1"/>
</dbReference>
<evidence type="ECO:0000313" key="6">
    <source>
        <dbReference type="Proteomes" id="UP000053070"/>
    </source>
</evidence>
<dbReference type="InterPro" id="IPR050259">
    <property type="entry name" value="SDR"/>
</dbReference>
<keyword evidence="3" id="KW-0443">Lipid metabolism</keyword>
<dbReference type="Proteomes" id="UP000053070">
    <property type="component" value="Unassembled WGS sequence"/>
</dbReference>
<comment type="catalytic activity">
    <reaction evidence="3">
        <text>a (3R)-hydroxyacyl-[ACP] + NADP(+) = a 3-oxoacyl-[ACP] + NADPH + H(+)</text>
        <dbReference type="Rhea" id="RHEA:17397"/>
        <dbReference type="Rhea" id="RHEA-COMP:9916"/>
        <dbReference type="Rhea" id="RHEA-COMP:9945"/>
        <dbReference type="ChEBI" id="CHEBI:15378"/>
        <dbReference type="ChEBI" id="CHEBI:57783"/>
        <dbReference type="ChEBI" id="CHEBI:58349"/>
        <dbReference type="ChEBI" id="CHEBI:78776"/>
        <dbReference type="ChEBI" id="CHEBI:78827"/>
        <dbReference type="EC" id="1.1.1.100"/>
    </reaction>
</comment>
<keyword evidence="3" id="KW-0521">NADP</keyword>
<dbReference type="Pfam" id="PF13561">
    <property type="entry name" value="adh_short_C2"/>
    <property type="match status" value="1"/>
</dbReference>
<dbReference type="OrthoDB" id="286404at2"/>
<evidence type="ECO:0000259" key="4">
    <source>
        <dbReference type="SMART" id="SM00822"/>
    </source>
</evidence>
<dbReference type="PATRIC" id="fig|502682.8.peg.252"/>
<dbReference type="PRINTS" id="PR00080">
    <property type="entry name" value="SDRFAMILY"/>
</dbReference>
<proteinExistence type="inferred from homology"/>
<keyword evidence="3" id="KW-0275">Fatty acid biosynthesis</keyword>
<dbReference type="NCBIfam" id="TIGR01830">
    <property type="entry name" value="3oxo_ACP_reduc"/>
    <property type="match status" value="1"/>
</dbReference>
<dbReference type="STRING" id="502682.BMF35_a1672"/>
<comment type="caution">
    <text evidence="5">The sequence shown here is derived from an EMBL/GenBank/DDBJ whole genome shotgun (WGS) entry which is preliminary data.</text>
</comment>
<dbReference type="CDD" id="cd05333">
    <property type="entry name" value="BKR_SDR_c"/>
    <property type="match status" value="1"/>
</dbReference>
<dbReference type="SMART" id="SM00822">
    <property type="entry name" value="PKS_KR"/>
    <property type="match status" value="1"/>
</dbReference>
<dbReference type="FunFam" id="3.40.50.720:FF:000173">
    <property type="entry name" value="3-oxoacyl-[acyl-carrier protein] reductase"/>
    <property type="match status" value="1"/>
</dbReference>
<dbReference type="EC" id="1.1.1.100" evidence="3"/>
<feature type="domain" description="Ketoreductase" evidence="4">
    <location>
        <begin position="7"/>
        <end position="196"/>
    </location>
</feature>
<dbReference type="KEGG" id="egn:BMF35_a1672"/>
<comment type="subunit">
    <text evidence="3">Homotetramer.</text>
</comment>
<sequence>MFDLTGMTALVTGASGGIGSSIAYALAKQGARLALSGSNGDKLRAFREQLIADCGSPEAGDHVEITCNLSDTTQVEELIPAAIDTLGGLDILVNNAGITRDNLAMRMKDEEWEQVIQVNLEAVFRLMRASARPMMKARFGRIINITSVVGTTGNPGQMNYCAAKAGVVGMSKSLAQELAARGITVNCVAPGFIRSAMTEALDDKQKDAINGRIPMGRMGEGGDIGAAVAYLASKEASYVTGQTLHVNGGMAMLS</sequence>
<gene>
    <name evidence="5" type="ORF">AAW01_01225</name>
</gene>
<keyword evidence="3" id="KW-0444">Lipid biosynthesis</keyword>
<dbReference type="RefSeq" id="WP_047005555.1">
    <property type="nucleotide sequence ID" value="NZ_CP018097.1"/>
</dbReference>
<evidence type="ECO:0000256" key="3">
    <source>
        <dbReference type="RuleBase" id="RU366074"/>
    </source>
</evidence>
<protein>
    <recommendedName>
        <fullName evidence="3">3-oxoacyl-[acyl-carrier-protein] reductase</fullName>
        <ecNumber evidence="3">1.1.1.100</ecNumber>
    </recommendedName>
</protein>
<dbReference type="InterPro" id="IPR002347">
    <property type="entry name" value="SDR_fam"/>
</dbReference>
<accession>A0A0G9MPT0</accession>
<dbReference type="NCBIfam" id="NF005559">
    <property type="entry name" value="PRK07231.1"/>
    <property type="match status" value="1"/>
</dbReference>
<dbReference type="EMBL" id="LBHC01000001">
    <property type="protein sequence ID" value="KLE32705.1"/>
    <property type="molecule type" value="Genomic_DNA"/>
</dbReference>
<keyword evidence="2 3" id="KW-0560">Oxidoreductase</keyword>
<keyword evidence="3" id="KW-0276">Fatty acid metabolism</keyword>
<evidence type="ECO:0000313" key="5">
    <source>
        <dbReference type="EMBL" id="KLE32705.1"/>
    </source>
</evidence>
<comment type="pathway">
    <text evidence="3">Lipid metabolism; fatty acid biosynthesis.</text>
</comment>
<keyword evidence="6" id="KW-1185">Reference proteome</keyword>
<dbReference type="SUPFAM" id="SSF51735">
    <property type="entry name" value="NAD(P)-binding Rossmann-fold domains"/>
    <property type="match status" value="1"/>
</dbReference>